<keyword evidence="3" id="KW-0813">Transport</keyword>
<feature type="transmembrane region" description="Helical" evidence="1">
    <location>
        <begin position="154"/>
        <end position="175"/>
    </location>
</feature>
<proteinExistence type="predicted"/>
<dbReference type="EMBL" id="QUOU01000001">
    <property type="protein sequence ID" value="REL29013.1"/>
    <property type="molecule type" value="Genomic_DNA"/>
</dbReference>
<dbReference type="Pfam" id="PF07885">
    <property type="entry name" value="Ion_trans_2"/>
    <property type="match status" value="1"/>
</dbReference>
<dbReference type="Gene3D" id="1.10.287.70">
    <property type="match status" value="1"/>
</dbReference>
<reference evidence="3 4" key="1">
    <citation type="submission" date="2018-08" db="EMBL/GenBank/DDBJ databases">
        <title>Thalassotalea euphylliae genome.</title>
        <authorList>
            <person name="Summers S."/>
            <person name="Rice S.A."/>
            <person name="Freckelton M.L."/>
            <person name="Nedved B.T."/>
            <person name="Hadfield M.G."/>
        </authorList>
    </citation>
    <scope>NUCLEOTIDE SEQUENCE [LARGE SCALE GENOMIC DNA]</scope>
    <source>
        <strain evidence="3 4">H1</strain>
    </source>
</reference>
<dbReference type="AlphaFoldDB" id="A0A3E0TXE8"/>
<keyword evidence="3" id="KW-0406">Ion transport</keyword>
<feature type="transmembrane region" description="Helical" evidence="1">
    <location>
        <begin position="34"/>
        <end position="51"/>
    </location>
</feature>
<evidence type="ECO:0000313" key="4">
    <source>
        <dbReference type="Proteomes" id="UP000256478"/>
    </source>
</evidence>
<sequence length="224" mass="25161">MTHHDNFMYLTVALTLLLLSTAIAQQFFDASIQRFVQSTTVITLLLAVWGVKSEHVLFTKAAIFPSAIILTSMIGNYTNAFGIEFTHLILMLFFFVFTAFQTLKQVIFSGKIDGNKILGSICLYLLLGLIWALLYTLAQLYFGNAFSGLGENEAWYILFPDFIYFSFVTLTTLGFGDISPTLPLTRFLVYFQAISGQFYLAIIIASLVGARMSTMTQEDDRSNH</sequence>
<keyword evidence="1" id="KW-1133">Transmembrane helix</keyword>
<keyword evidence="1" id="KW-0472">Membrane</keyword>
<accession>A0A3E0TXE8</accession>
<evidence type="ECO:0000256" key="1">
    <source>
        <dbReference type="SAM" id="Phobius"/>
    </source>
</evidence>
<dbReference type="InterPro" id="IPR013099">
    <property type="entry name" value="K_chnl_dom"/>
</dbReference>
<keyword evidence="3" id="KW-0407">Ion channel</keyword>
<dbReference type="Proteomes" id="UP000256478">
    <property type="component" value="Unassembled WGS sequence"/>
</dbReference>
<evidence type="ECO:0000313" key="3">
    <source>
        <dbReference type="EMBL" id="REL29013.1"/>
    </source>
</evidence>
<organism evidence="3 4">
    <name type="scientific">Thalassotalea euphylliae</name>
    <dbReference type="NCBI Taxonomy" id="1655234"/>
    <lineage>
        <taxon>Bacteria</taxon>
        <taxon>Pseudomonadati</taxon>
        <taxon>Pseudomonadota</taxon>
        <taxon>Gammaproteobacteria</taxon>
        <taxon>Alteromonadales</taxon>
        <taxon>Colwelliaceae</taxon>
        <taxon>Thalassotalea</taxon>
    </lineage>
</organism>
<name>A0A3E0TXE8_9GAMM</name>
<dbReference type="SUPFAM" id="SSF81324">
    <property type="entry name" value="Voltage-gated potassium channels"/>
    <property type="match status" value="1"/>
</dbReference>
<protein>
    <submittedName>
        <fullName evidence="3">Potassium channel protein</fullName>
    </submittedName>
</protein>
<dbReference type="OrthoDB" id="9813518at2"/>
<dbReference type="GO" id="GO:0034220">
    <property type="term" value="P:monoatomic ion transmembrane transport"/>
    <property type="evidence" value="ECO:0007669"/>
    <property type="project" value="UniProtKB-KW"/>
</dbReference>
<feature type="transmembrane region" description="Helical" evidence="1">
    <location>
        <begin position="187"/>
        <end position="208"/>
    </location>
</feature>
<feature type="transmembrane region" description="Helical" evidence="1">
    <location>
        <begin position="121"/>
        <end position="142"/>
    </location>
</feature>
<comment type="caution">
    <text evidence="3">The sequence shown here is derived from an EMBL/GenBank/DDBJ whole genome shotgun (WGS) entry which is preliminary data.</text>
</comment>
<feature type="transmembrane region" description="Helical" evidence="1">
    <location>
        <begin position="81"/>
        <end position="100"/>
    </location>
</feature>
<feature type="domain" description="Potassium channel" evidence="2">
    <location>
        <begin position="134"/>
        <end position="208"/>
    </location>
</feature>
<keyword evidence="1" id="KW-0812">Transmembrane</keyword>
<feature type="transmembrane region" description="Helical" evidence="1">
    <location>
        <begin position="58"/>
        <end position="75"/>
    </location>
</feature>
<evidence type="ECO:0000259" key="2">
    <source>
        <dbReference type="Pfam" id="PF07885"/>
    </source>
</evidence>
<gene>
    <name evidence="3" type="ORF">DXX93_18375</name>
</gene>